<protein>
    <recommendedName>
        <fullName evidence="3">PilZ domain-containing protein</fullName>
    </recommendedName>
</protein>
<name>A0A518DMI1_9BACT</name>
<proteinExistence type="predicted"/>
<reference evidence="1 2" key="1">
    <citation type="submission" date="2019-02" db="EMBL/GenBank/DDBJ databases">
        <title>Deep-cultivation of Planctomycetes and their phenomic and genomic characterization uncovers novel biology.</title>
        <authorList>
            <person name="Wiegand S."/>
            <person name="Jogler M."/>
            <person name="Boedeker C."/>
            <person name="Pinto D."/>
            <person name="Vollmers J."/>
            <person name="Rivas-Marin E."/>
            <person name="Kohn T."/>
            <person name="Peeters S.H."/>
            <person name="Heuer A."/>
            <person name="Rast P."/>
            <person name="Oberbeckmann S."/>
            <person name="Bunk B."/>
            <person name="Jeske O."/>
            <person name="Meyerdierks A."/>
            <person name="Storesund J.E."/>
            <person name="Kallscheuer N."/>
            <person name="Luecker S."/>
            <person name="Lage O.M."/>
            <person name="Pohl T."/>
            <person name="Merkel B.J."/>
            <person name="Hornburger P."/>
            <person name="Mueller R.-W."/>
            <person name="Bruemmer F."/>
            <person name="Labrenz M."/>
            <person name="Spormann A.M."/>
            <person name="Op den Camp H."/>
            <person name="Overmann J."/>
            <person name="Amann R."/>
            <person name="Jetten M.S.M."/>
            <person name="Mascher T."/>
            <person name="Medema M.H."/>
            <person name="Devos D.P."/>
            <person name="Kaster A.-K."/>
            <person name="Ovreas L."/>
            <person name="Rohde M."/>
            <person name="Galperin M.Y."/>
            <person name="Jogler C."/>
        </authorList>
    </citation>
    <scope>NUCLEOTIDE SEQUENCE [LARGE SCALE GENOMIC DNA]</scope>
    <source>
        <strain evidence="1 2">Pla85_3_4</strain>
    </source>
</reference>
<evidence type="ECO:0000313" key="1">
    <source>
        <dbReference type="EMBL" id="QDU93021.1"/>
    </source>
</evidence>
<keyword evidence="2" id="KW-1185">Reference proteome</keyword>
<evidence type="ECO:0008006" key="3">
    <source>
        <dbReference type="Google" id="ProtNLM"/>
    </source>
</evidence>
<dbReference type="OrthoDB" id="275648at2"/>
<gene>
    <name evidence="1" type="ORF">Pla8534_07960</name>
</gene>
<dbReference type="AlphaFoldDB" id="A0A518DMI1"/>
<dbReference type="KEGG" id="lcre:Pla8534_07960"/>
<evidence type="ECO:0000313" key="2">
    <source>
        <dbReference type="Proteomes" id="UP000317648"/>
    </source>
</evidence>
<organism evidence="1 2">
    <name type="scientific">Lignipirellula cremea</name>
    <dbReference type="NCBI Taxonomy" id="2528010"/>
    <lineage>
        <taxon>Bacteria</taxon>
        <taxon>Pseudomonadati</taxon>
        <taxon>Planctomycetota</taxon>
        <taxon>Planctomycetia</taxon>
        <taxon>Pirellulales</taxon>
        <taxon>Pirellulaceae</taxon>
        <taxon>Lignipirellula</taxon>
    </lineage>
</organism>
<dbReference type="EMBL" id="CP036433">
    <property type="protein sequence ID" value="QDU93021.1"/>
    <property type="molecule type" value="Genomic_DNA"/>
</dbReference>
<dbReference type="RefSeq" id="WP_145049468.1">
    <property type="nucleotide sequence ID" value="NZ_CP036433.1"/>
</dbReference>
<sequence length="126" mass="14643">MTNPRLDNEFFDMIHSLLQEEQQLGIPENRRVEVRRHYNRVTLLAPYDGENLPQAADFAPRLCHDLSSQGFSFVSTERPETSLVVVALGVAPFKFFAAEIRNVRQLIRDSQVYHYIGCQIRNRLRP</sequence>
<dbReference type="Proteomes" id="UP000317648">
    <property type="component" value="Chromosome"/>
</dbReference>
<accession>A0A518DMI1</accession>